<dbReference type="Pfam" id="PF00702">
    <property type="entry name" value="Hydrolase"/>
    <property type="match status" value="1"/>
</dbReference>
<accession>A0A6A5ZK36</accession>
<dbReference type="GO" id="GO:0016787">
    <property type="term" value="F:hydrolase activity"/>
    <property type="evidence" value="ECO:0007669"/>
    <property type="project" value="UniProtKB-KW"/>
</dbReference>
<dbReference type="InterPro" id="IPR023214">
    <property type="entry name" value="HAD_sf"/>
</dbReference>
<name>A0A6A5ZK36_9PLEO</name>
<dbReference type="SUPFAM" id="SSF56784">
    <property type="entry name" value="HAD-like"/>
    <property type="match status" value="1"/>
</dbReference>
<dbReference type="InterPro" id="IPR051540">
    <property type="entry name" value="S-2-haloacid_dehalogenase"/>
</dbReference>
<protein>
    <submittedName>
        <fullName evidence="2">Haloacid dehalogenase-like hydrolase-domain-containing protein</fullName>
    </submittedName>
</protein>
<dbReference type="Gene3D" id="1.10.150.750">
    <property type="match status" value="1"/>
</dbReference>
<organism evidence="2 3">
    <name type="scientific">Lophiotrema nucula</name>
    <dbReference type="NCBI Taxonomy" id="690887"/>
    <lineage>
        <taxon>Eukaryota</taxon>
        <taxon>Fungi</taxon>
        <taxon>Dikarya</taxon>
        <taxon>Ascomycota</taxon>
        <taxon>Pezizomycotina</taxon>
        <taxon>Dothideomycetes</taxon>
        <taxon>Pleosporomycetidae</taxon>
        <taxon>Pleosporales</taxon>
        <taxon>Lophiotremataceae</taxon>
        <taxon>Lophiotrema</taxon>
    </lineage>
</organism>
<dbReference type="EMBL" id="ML977316">
    <property type="protein sequence ID" value="KAF2118808.1"/>
    <property type="molecule type" value="Genomic_DNA"/>
</dbReference>
<reference evidence="2" key="1">
    <citation type="journal article" date="2020" name="Stud. Mycol.">
        <title>101 Dothideomycetes genomes: a test case for predicting lifestyles and emergence of pathogens.</title>
        <authorList>
            <person name="Haridas S."/>
            <person name="Albert R."/>
            <person name="Binder M."/>
            <person name="Bloem J."/>
            <person name="Labutti K."/>
            <person name="Salamov A."/>
            <person name="Andreopoulos B."/>
            <person name="Baker S."/>
            <person name="Barry K."/>
            <person name="Bills G."/>
            <person name="Bluhm B."/>
            <person name="Cannon C."/>
            <person name="Castanera R."/>
            <person name="Culley D."/>
            <person name="Daum C."/>
            <person name="Ezra D."/>
            <person name="Gonzalez J."/>
            <person name="Henrissat B."/>
            <person name="Kuo A."/>
            <person name="Liang C."/>
            <person name="Lipzen A."/>
            <person name="Lutzoni F."/>
            <person name="Magnuson J."/>
            <person name="Mondo S."/>
            <person name="Nolan M."/>
            <person name="Ohm R."/>
            <person name="Pangilinan J."/>
            <person name="Park H.-J."/>
            <person name="Ramirez L."/>
            <person name="Alfaro M."/>
            <person name="Sun H."/>
            <person name="Tritt A."/>
            <person name="Yoshinaga Y."/>
            <person name="Zwiers L.-H."/>
            <person name="Turgeon B."/>
            <person name="Goodwin S."/>
            <person name="Spatafora J."/>
            <person name="Crous P."/>
            <person name="Grigoriev I."/>
        </authorList>
    </citation>
    <scope>NUCLEOTIDE SEQUENCE</scope>
    <source>
        <strain evidence="2">CBS 627.86</strain>
    </source>
</reference>
<evidence type="ECO:0000313" key="3">
    <source>
        <dbReference type="Proteomes" id="UP000799770"/>
    </source>
</evidence>
<gene>
    <name evidence="2" type="ORF">BDV96DRAFT_568489</name>
</gene>
<proteinExistence type="predicted"/>
<evidence type="ECO:0000313" key="2">
    <source>
        <dbReference type="EMBL" id="KAF2118808.1"/>
    </source>
</evidence>
<keyword evidence="1 2" id="KW-0378">Hydrolase</keyword>
<evidence type="ECO:0000256" key="1">
    <source>
        <dbReference type="ARBA" id="ARBA00022801"/>
    </source>
</evidence>
<dbReference type="Proteomes" id="UP000799770">
    <property type="component" value="Unassembled WGS sequence"/>
</dbReference>
<dbReference type="PANTHER" id="PTHR43316">
    <property type="entry name" value="HYDROLASE, HALOACID DELAHOGENASE-RELATED"/>
    <property type="match status" value="1"/>
</dbReference>
<dbReference type="AlphaFoldDB" id="A0A6A5ZK36"/>
<dbReference type="InterPro" id="IPR036412">
    <property type="entry name" value="HAD-like_sf"/>
</dbReference>
<sequence length="261" mass="29130">MTSSSNRSLKSFKALSFDVYATLVDWETGIYNALSPLNERLASTHPSKNNKRALLQLYTRLEGELEHKHPDMRYNTLLRLVYRGIADELGVTDAVNSDAMDKEMEVFGESVGIWPAFPDTVDALRTLGKYYKLIILSNVNNENIERTRTGPLQSTPFSAVYTAQEIGSYKPDLRNFEYMIEHAKGDLGVEKADFLHTAQALKHDHVPAKKAGLASCWIQRGGDEAVIGGKLSDFGEDELDLAFSFKTLGDMAEAVEKAFQD</sequence>
<dbReference type="PANTHER" id="PTHR43316:SF9">
    <property type="entry name" value="ACID DEHALOGENASE, PUTATIVE (AFU_ORTHOLOGUE AFUA_6G14460)-RELATED"/>
    <property type="match status" value="1"/>
</dbReference>
<dbReference type="Gene3D" id="3.40.50.1000">
    <property type="entry name" value="HAD superfamily/HAD-like"/>
    <property type="match status" value="1"/>
</dbReference>
<dbReference type="OrthoDB" id="444127at2759"/>
<keyword evidence="3" id="KW-1185">Reference proteome</keyword>